<dbReference type="InterPro" id="IPR016084">
    <property type="entry name" value="Haem_Oase-like_multi-hlx"/>
</dbReference>
<dbReference type="InterPro" id="IPR016053">
    <property type="entry name" value="Haem_Oase-like"/>
</dbReference>
<reference evidence="1 2" key="1">
    <citation type="submission" date="2019-09" db="EMBL/GenBank/DDBJ databases">
        <authorList>
            <person name="Criscuolo A."/>
        </authorList>
    </citation>
    <scope>NUCLEOTIDE SEQUENCE [LARGE SCALE GENOMIC DNA]</scope>
    <source>
        <strain evidence="2">3(2)</strain>
    </source>
</reference>
<proteinExistence type="predicted"/>
<dbReference type="Pfam" id="PF01126">
    <property type="entry name" value="Heme_oxygenase"/>
    <property type="match status" value="1"/>
</dbReference>
<dbReference type="GO" id="GO:0004392">
    <property type="term" value="F:heme oxygenase (decyclizing) activity"/>
    <property type="evidence" value="ECO:0007669"/>
    <property type="project" value="InterPro"/>
</dbReference>
<dbReference type="CDD" id="cd19166">
    <property type="entry name" value="HemeO-bac"/>
    <property type="match status" value="1"/>
</dbReference>
<dbReference type="Proteomes" id="UP000326725">
    <property type="component" value="Unassembled WGS sequence"/>
</dbReference>
<protein>
    <submittedName>
        <fullName evidence="1">Heme oxygenase</fullName>
    </submittedName>
</protein>
<dbReference type="RefSeq" id="WP_192576402.1">
    <property type="nucleotide sequence ID" value="NZ_CABVOU010000014.1"/>
</dbReference>
<dbReference type="SUPFAM" id="SSF48613">
    <property type="entry name" value="Heme oxygenase-like"/>
    <property type="match status" value="1"/>
</dbReference>
<accession>A0A5K1I0X3</accession>
<dbReference type="EMBL" id="CABVOU010000014">
    <property type="protein sequence ID" value="VVZ94021.1"/>
    <property type="molecule type" value="Genomic_DNA"/>
</dbReference>
<dbReference type="AlphaFoldDB" id="A0A5K1I0X3"/>
<sequence length="196" mass="21607">MPPPTPPLARQLRDATREAHRALDHHPALQRLLAARLTREDYAASLLALYPAHAALETAVCEEIERLGLGLEMPRRLARLADDLGSLGLTPQAAAVNALYPPGSVATLVGRLYVLEGSRLGGRVIAERLRRTLGPEVPHAFFSLDMAPGEWLRRLAELEALCPHDDRDAAEAGAHEAFARFRYHLDTRFQLLQPHG</sequence>
<organism evidence="1 2">
    <name type="scientific">Halomonas lysinitropha</name>
    <dbReference type="NCBI Taxonomy" id="2607506"/>
    <lineage>
        <taxon>Bacteria</taxon>
        <taxon>Pseudomonadati</taxon>
        <taxon>Pseudomonadota</taxon>
        <taxon>Gammaproteobacteria</taxon>
        <taxon>Oceanospirillales</taxon>
        <taxon>Halomonadaceae</taxon>
        <taxon>Halomonas</taxon>
    </lineage>
</organism>
<evidence type="ECO:0000313" key="1">
    <source>
        <dbReference type="EMBL" id="VVZ94021.1"/>
    </source>
</evidence>
<name>A0A5K1I0X3_9GAMM</name>
<dbReference type="Gene3D" id="1.20.910.10">
    <property type="entry name" value="Heme oxygenase-like"/>
    <property type="match status" value="1"/>
</dbReference>
<gene>
    <name evidence="1" type="ORF">HALO32_00070</name>
</gene>
<dbReference type="GO" id="GO:0006788">
    <property type="term" value="P:heme oxidation"/>
    <property type="evidence" value="ECO:0007669"/>
    <property type="project" value="InterPro"/>
</dbReference>
<keyword evidence="2" id="KW-1185">Reference proteome</keyword>
<evidence type="ECO:0000313" key="2">
    <source>
        <dbReference type="Proteomes" id="UP000326725"/>
    </source>
</evidence>